<accession>A0A109WW88</accession>
<protein>
    <submittedName>
        <fullName evidence="2">Tlp20</fullName>
    </submittedName>
    <submittedName>
        <fullName evidence="3">Vp91</fullName>
    </submittedName>
</protein>
<sequence length="165" mass="19289">MTTNKDVNDIVYVTKNVTEEELVFTVNDNYVLSKKNGGIPAYKLVITTNDNDDDDNDDDDNNKNHKDWFGPVLVTNDKFLIVLNETINVNKEIGLLIVLNDEDDKVTLDKNEILFVRKNYNLYNNNNTQKMYIKNNDNNSYDDNEEEEKENEDDDDNDYNNKTQF</sequence>
<evidence type="ECO:0000313" key="4">
    <source>
        <dbReference type="Proteomes" id="UP000202719"/>
    </source>
</evidence>
<feature type="compositionally biased region" description="Acidic residues" evidence="1">
    <location>
        <begin position="140"/>
        <end position="158"/>
    </location>
</feature>
<evidence type="ECO:0000256" key="1">
    <source>
        <dbReference type="SAM" id="MobiDB-lite"/>
    </source>
</evidence>
<name>A0A109WW88_9BBAC</name>
<proteinExistence type="predicted"/>
<dbReference type="EMBL" id="KP658210">
    <property type="protein sequence ID" value="ALN42024.1"/>
    <property type="molecule type" value="Genomic_DNA"/>
</dbReference>
<evidence type="ECO:0000313" key="3">
    <source>
        <dbReference type="EMBL" id="AMF83834.1"/>
    </source>
</evidence>
<reference evidence="3 4" key="1">
    <citation type="journal article" date="2015" name="Virol. Sin.">
        <title>Genome sequencing and analysis of a granulovirus isolated from the Asiatic rice leafroller, Cnaphalocrocis medinalis.</title>
        <authorList>
            <person name="Zhang S."/>
            <person name="Zhu Z."/>
            <person name="Sun S."/>
            <person name="Chen Q."/>
            <person name="Deng F."/>
            <person name="Yang K."/>
        </authorList>
    </citation>
    <scope>NUCLEOTIDE SEQUENCE [LARGE SCALE GENOMIC DNA]</scope>
    <source>
        <strain evidence="3 4">Enping</strain>
    </source>
</reference>
<feature type="region of interest" description="Disordered" evidence="1">
    <location>
        <begin position="131"/>
        <end position="165"/>
    </location>
</feature>
<evidence type="ECO:0000313" key="2">
    <source>
        <dbReference type="EMBL" id="ALN42024.1"/>
    </source>
</evidence>
<dbReference type="KEGG" id="vg:26855109"/>
<keyword evidence="4" id="KW-1185">Reference proteome</keyword>
<dbReference type="EMBL" id="KU593505">
    <property type="protein sequence ID" value="AMF83834.1"/>
    <property type="molecule type" value="Genomic_DNA"/>
</dbReference>
<dbReference type="RefSeq" id="YP_009230002.1">
    <property type="nucleotide sequence ID" value="NC_029304.2"/>
</dbReference>
<reference evidence="2" key="2">
    <citation type="journal article" date="2016" name="PLoS ONE">
        <title>Genome of Cnaphalocrocis medinalis Granulovirus, the First Crambidae-Infecting Betabaculovirus Isolated from Rice Leaffolder to Sequenced.</title>
        <authorList>
            <person name="Han G."/>
            <person name="Xu J."/>
            <person name="Liu Q."/>
            <person name="Li C."/>
            <person name="Xu H."/>
            <person name="Lu Z."/>
        </authorList>
    </citation>
    <scope>NUCLEOTIDE SEQUENCE</scope>
</reference>
<reference evidence="3" key="3">
    <citation type="submission" date="2016-01" db="EMBL/GenBank/DDBJ databases">
        <authorList>
            <person name="McClelland M."/>
            <person name="Jain A."/>
            <person name="Saraogi P."/>
            <person name="Mendelson R."/>
            <person name="Westerman R."/>
            <person name="SanMiguel P."/>
            <person name="Csonka L."/>
        </authorList>
    </citation>
    <scope>NUCLEOTIDE SEQUENCE</scope>
    <source>
        <strain evidence="3">Enping</strain>
    </source>
</reference>
<dbReference type="Proteomes" id="UP000202719">
    <property type="component" value="Segment"/>
</dbReference>
<organism evidence="3 4">
    <name type="scientific">Cnaphalocrocis medinalis granulovirus</name>
    <dbReference type="NCBI Taxonomy" id="1750712"/>
    <lineage>
        <taxon>Viruses</taxon>
        <taxon>Viruses incertae sedis</taxon>
        <taxon>Naldaviricetes</taxon>
        <taxon>Lefavirales</taxon>
        <taxon>Baculoviridae</taxon>
        <taxon>Betabaculovirus</taxon>
        <taxon>Betabaculovirus cnamedinalis</taxon>
    </lineage>
</organism>
<dbReference type="GeneID" id="26855109"/>